<reference evidence="2 3" key="1">
    <citation type="submission" date="2020-08" db="EMBL/GenBank/DDBJ databases">
        <title>Genomic Encyclopedia of Type Strains, Phase IV (KMG-IV): sequencing the most valuable type-strain genomes for metagenomic binning, comparative biology and taxonomic classification.</title>
        <authorList>
            <person name="Goeker M."/>
        </authorList>
    </citation>
    <scope>NUCLEOTIDE SEQUENCE [LARGE SCALE GENOMIC DNA]</scope>
    <source>
        <strain evidence="2 3">DSM 17455</strain>
    </source>
</reference>
<evidence type="ECO:0000313" key="3">
    <source>
        <dbReference type="Proteomes" id="UP000587524"/>
    </source>
</evidence>
<accession>A0ABR6CAW3</accession>
<evidence type="ECO:0000313" key="2">
    <source>
        <dbReference type="EMBL" id="MBA9022059.1"/>
    </source>
</evidence>
<dbReference type="SUPFAM" id="SSF51306">
    <property type="entry name" value="LexA/Signal peptidase"/>
    <property type="match status" value="1"/>
</dbReference>
<dbReference type="Proteomes" id="UP000587524">
    <property type="component" value="Unassembled WGS sequence"/>
</dbReference>
<feature type="domain" description="Peptidase S26" evidence="1">
    <location>
        <begin position="7"/>
        <end position="166"/>
    </location>
</feature>
<proteinExistence type="predicted"/>
<sequence>MSMRATTIAMMLGSAVLVAAPVWAGHRLQFIWNASASVPMGLYRVEPVDRINVADIAVVMPPEPLAGFLAERGYLPNGVPLLKRVLALGGQTVCRRGTAILVRGVTLGHARERDSRGRPLFVWQGCGVITDGEVFLMNWDAADSFDSRYFGPLPLTSIIGRAVPLWTTGRTSPAPNGSGEADHREP</sequence>
<comment type="caution">
    <text evidence="2">The sequence shown here is derived from an EMBL/GenBank/DDBJ whole genome shotgun (WGS) entry which is preliminary data.</text>
</comment>
<keyword evidence="3" id="KW-1185">Reference proteome</keyword>
<dbReference type="EMBL" id="JACJHZ010000020">
    <property type="protein sequence ID" value="MBA9022059.1"/>
    <property type="molecule type" value="Genomic_DNA"/>
</dbReference>
<dbReference type="RefSeq" id="WP_154385800.1">
    <property type="nucleotide sequence ID" value="NZ_JACJHY010000020.1"/>
</dbReference>
<organism evidence="2 3">
    <name type="scientific">Aminobacter ciceronei</name>
    <dbReference type="NCBI Taxonomy" id="150723"/>
    <lineage>
        <taxon>Bacteria</taxon>
        <taxon>Pseudomonadati</taxon>
        <taxon>Pseudomonadota</taxon>
        <taxon>Alphaproteobacteria</taxon>
        <taxon>Hyphomicrobiales</taxon>
        <taxon>Phyllobacteriaceae</taxon>
        <taxon>Aminobacter</taxon>
    </lineage>
</organism>
<evidence type="ECO:0000259" key="1">
    <source>
        <dbReference type="Pfam" id="PF10502"/>
    </source>
</evidence>
<name>A0ABR6CAW3_9HYPH</name>
<dbReference type="Pfam" id="PF10502">
    <property type="entry name" value="Peptidase_S26"/>
    <property type="match status" value="1"/>
</dbReference>
<dbReference type="InterPro" id="IPR019533">
    <property type="entry name" value="Peptidase_S26"/>
</dbReference>
<protein>
    <submittedName>
        <fullName evidence="2">Conjugative transfer signal peptidase TraF</fullName>
    </submittedName>
</protein>
<gene>
    <name evidence="2" type="ORF">HNQ97_004069</name>
</gene>
<dbReference type="Gene3D" id="2.10.109.10">
    <property type="entry name" value="Umud Fragment, subunit A"/>
    <property type="match status" value="1"/>
</dbReference>
<dbReference type="InterPro" id="IPR036286">
    <property type="entry name" value="LexA/Signal_pep-like_sf"/>
</dbReference>